<dbReference type="InterPro" id="IPR041078">
    <property type="entry name" value="Plavaka"/>
</dbReference>
<dbReference type="EMBL" id="PQFF01000274">
    <property type="protein sequence ID" value="RHZ67643.1"/>
    <property type="molecule type" value="Genomic_DNA"/>
</dbReference>
<reference evidence="1 2" key="1">
    <citation type="submission" date="2018-08" db="EMBL/GenBank/DDBJ databases">
        <title>Genome and evolution of the arbuscular mycorrhizal fungus Diversispora epigaea (formerly Glomus versiforme) and its bacterial endosymbionts.</title>
        <authorList>
            <person name="Sun X."/>
            <person name="Fei Z."/>
            <person name="Harrison M."/>
        </authorList>
    </citation>
    <scope>NUCLEOTIDE SEQUENCE [LARGE SCALE GENOMIC DNA]</scope>
    <source>
        <strain evidence="1 2">IT104</strain>
    </source>
</reference>
<dbReference type="Proteomes" id="UP000266861">
    <property type="component" value="Unassembled WGS sequence"/>
</dbReference>
<accession>A0A397I311</accession>
<sequence length="1016" mass="119212">MSRNFKCTFCENYYSTLNGLSQHLKRCKQTFYSSTEESNEEVSEIISDINDMSLDSEEFQSVLEGLPSSSKTRENPSQDLYEFEECEEYDGDISLISQPNIIQDSEMFEEILNFEEPENPELIEEVLQSQSNEELRNSEFFEERFRSIEESEIEEPEIEEPEIEINEFPNEAYADLMTLVTKHNLNNKASNAIIKFFNKHSNVSVSPLPKNIVVGRRYMDKMNSRLSYHKHSILSHNNVEYFIHYCPIVNCIENLLSNPEITKHFAYDYEDLTFEGEKSYGEQFTGNWWKSVNASIPSVAKVLSIILYSDATTLDTLGKSSLHPIYISLGNIPTWRRNKEDAKQLLGYLPIISAKDETEKKSSEFKILVRKTFHNSIKFLLEPLFENASIDLKIDGKRIWFYPRISTVICDWPEACTFSLTYKSSNSNYPCHFCLVSKDNLANTCLRKNQAVLRNKENMKKYYDNDTTKEASLEPVYNYFWDIPDLNIYDATVPDRMHHLDLGLYHYQIEFTKELLSKSSIDKFNRRIAEIPRHPGLKIFAGGLQSIARLTANEFRDLMKVMVFVVDNLHNKDLSEVYVKWNEMYLLSRLETFKESDLKIFQKAIDDWTNLFIKLFRNISGLKFPKLHSWKYHIIDTIRKYGAINGYTTETYESLHKTYVKIPYRLSNKRDVETQIMKMIRRRAIILQKQMEKKYKTSVPLNYTSKLFDFKFSEASEFCEKQKNNSNLNEKMRKGFTQFFNHLKLDFSKIISTDTQIKIFGSVTLNNSTFLRATNKYYDNPWFSNIAVIMNTDELSNYQSDSGTCYAQTLLVTQIVLPNKSLHLALVQWYDFKSQNTPFVYGCPWLELVEKYNFIEIEAIEEIVHIVPRFDKKNEYFLDFSKIISTDTQIKIFGSVTLNNSTFLRATNKYYDNPWFSNIAVIMNTDELSNYQSDSGTCYAQTLLVTQIVLPNKSLHLALVQWYDFKSQNTPFVYGCPWLELVEKYNFIEIEAIEEIVHIVPRFDKKNEYFVNKYIF</sequence>
<dbReference type="AlphaFoldDB" id="A0A397I311"/>
<gene>
    <name evidence="1" type="ORF">Glove_300g110</name>
</gene>
<protein>
    <recommendedName>
        <fullName evidence="3">C2H2-type domain-containing protein</fullName>
    </recommendedName>
</protein>
<comment type="caution">
    <text evidence="1">The sequence shown here is derived from an EMBL/GenBank/DDBJ whole genome shotgun (WGS) entry which is preliminary data.</text>
</comment>
<name>A0A397I311_9GLOM</name>
<evidence type="ECO:0000313" key="1">
    <source>
        <dbReference type="EMBL" id="RHZ67643.1"/>
    </source>
</evidence>
<keyword evidence="2" id="KW-1185">Reference proteome</keyword>
<evidence type="ECO:0008006" key="3">
    <source>
        <dbReference type="Google" id="ProtNLM"/>
    </source>
</evidence>
<dbReference type="Pfam" id="PF18759">
    <property type="entry name" value="Plavaka"/>
    <property type="match status" value="1"/>
</dbReference>
<proteinExistence type="predicted"/>
<organism evidence="1 2">
    <name type="scientific">Diversispora epigaea</name>
    <dbReference type="NCBI Taxonomy" id="1348612"/>
    <lineage>
        <taxon>Eukaryota</taxon>
        <taxon>Fungi</taxon>
        <taxon>Fungi incertae sedis</taxon>
        <taxon>Mucoromycota</taxon>
        <taxon>Glomeromycotina</taxon>
        <taxon>Glomeromycetes</taxon>
        <taxon>Diversisporales</taxon>
        <taxon>Diversisporaceae</taxon>
        <taxon>Diversispora</taxon>
    </lineage>
</organism>
<evidence type="ECO:0000313" key="2">
    <source>
        <dbReference type="Proteomes" id="UP000266861"/>
    </source>
</evidence>